<keyword evidence="3" id="KW-1185">Reference proteome</keyword>
<name>A0A0C3BTC8_HEBCY</name>
<feature type="region of interest" description="Disordered" evidence="1">
    <location>
        <begin position="1"/>
        <end position="41"/>
    </location>
</feature>
<dbReference type="Proteomes" id="UP000053424">
    <property type="component" value="Unassembled WGS sequence"/>
</dbReference>
<accession>A0A0C3BTC8</accession>
<feature type="compositionally biased region" description="Polar residues" evidence="1">
    <location>
        <begin position="32"/>
        <end position="41"/>
    </location>
</feature>
<gene>
    <name evidence="2" type="ORF">M413DRAFT_33173</name>
</gene>
<evidence type="ECO:0000313" key="3">
    <source>
        <dbReference type="Proteomes" id="UP000053424"/>
    </source>
</evidence>
<evidence type="ECO:0000256" key="1">
    <source>
        <dbReference type="SAM" id="MobiDB-lite"/>
    </source>
</evidence>
<dbReference type="AlphaFoldDB" id="A0A0C3BTC8"/>
<evidence type="ECO:0000313" key="2">
    <source>
        <dbReference type="EMBL" id="KIM34591.1"/>
    </source>
</evidence>
<proteinExistence type="predicted"/>
<dbReference type="HOGENOM" id="CLU_2574139_0_0_1"/>
<reference evidence="3" key="2">
    <citation type="submission" date="2015-01" db="EMBL/GenBank/DDBJ databases">
        <title>Evolutionary Origins and Diversification of the Mycorrhizal Mutualists.</title>
        <authorList>
            <consortium name="DOE Joint Genome Institute"/>
            <consortium name="Mycorrhizal Genomics Consortium"/>
            <person name="Kohler A."/>
            <person name="Kuo A."/>
            <person name="Nagy L.G."/>
            <person name="Floudas D."/>
            <person name="Copeland A."/>
            <person name="Barry K.W."/>
            <person name="Cichocki N."/>
            <person name="Veneault-Fourrey C."/>
            <person name="LaButti K."/>
            <person name="Lindquist E.A."/>
            <person name="Lipzen A."/>
            <person name="Lundell T."/>
            <person name="Morin E."/>
            <person name="Murat C."/>
            <person name="Riley R."/>
            <person name="Ohm R."/>
            <person name="Sun H."/>
            <person name="Tunlid A."/>
            <person name="Henrissat B."/>
            <person name="Grigoriev I.V."/>
            <person name="Hibbett D.S."/>
            <person name="Martin F."/>
        </authorList>
    </citation>
    <scope>NUCLEOTIDE SEQUENCE [LARGE SCALE GENOMIC DNA]</scope>
    <source>
        <strain evidence="3">h7</strain>
    </source>
</reference>
<protein>
    <submittedName>
        <fullName evidence="2">Uncharacterized protein</fullName>
    </submittedName>
</protein>
<sequence length="81" mass="8775">MAQQPLKGLHEQGQYLSNAFSDGGEQNKDTNARTTNTAFTKNTLAPKSVKLSSLPLVTPPAHVFFHPPSDRNGNSKIPSIE</sequence>
<organism evidence="2 3">
    <name type="scientific">Hebeloma cylindrosporum</name>
    <dbReference type="NCBI Taxonomy" id="76867"/>
    <lineage>
        <taxon>Eukaryota</taxon>
        <taxon>Fungi</taxon>
        <taxon>Dikarya</taxon>
        <taxon>Basidiomycota</taxon>
        <taxon>Agaricomycotina</taxon>
        <taxon>Agaricomycetes</taxon>
        <taxon>Agaricomycetidae</taxon>
        <taxon>Agaricales</taxon>
        <taxon>Agaricineae</taxon>
        <taxon>Hymenogastraceae</taxon>
        <taxon>Hebeloma</taxon>
    </lineage>
</organism>
<reference evidence="2 3" key="1">
    <citation type="submission" date="2014-04" db="EMBL/GenBank/DDBJ databases">
        <authorList>
            <consortium name="DOE Joint Genome Institute"/>
            <person name="Kuo A."/>
            <person name="Gay G."/>
            <person name="Dore J."/>
            <person name="Kohler A."/>
            <person name="Nagy L.G."/>
            <person name="Floudas D."/>
            <person name="Copeland A."/>
            <person name="Barry K.W."/>
            <person name="Cichocki N."/>
            <person name="Veneault-Fourrey C."/>
            <person name="LaButti K."/>
            <person name="Lindquist E.A."/>
            <person name="Lipzen A."/>
            <person name="Lundell T."/>
            <person name="Morin E."/>
            <person name="Murat C."/>
            <person name="Sun H."/>
            <person name="Tunlid A."/>
            <person name="Henrissat B."/>
            <person name="Grigoriev I.V."/>
            <person name="Hibbett D.S."/>
            <person name="Martin F."/>
            <person name="Nordberg H.P."/>
            <person name="Cantor M.N."/>
            <person name="Hua S.X."/>
        </authorList>
    </citation>
    <scope>NUCLEOTIDE SEQUENCE [LARGE SCALE GENOMIC DNA]</scope>
    <source>
        <strain evidence="3">h7</strain>
    </source>
</reference>
<dbReference type="EMBL" id="KN831924">
    <property type="protein sequence ID" value="KIM34591.1"/>
    <property type="molecule type" value="Genomic_DNA"/>
</dbReference>